<feature type="region of interest" description="Disordered" evidence="1">
    <location>
        <begin position="183"/>
        <end position="258"/>
    </location>
</feature>
<reference evidence="3 4" key="2">
    <citation type="submission" date="2021-10" db="EMBL/GenBank/DDBJ databases">
        <authorList>
            <person name="Piombo E."/>
        </authorList>
    </citation>
    <scope>NUCLEOTIDE SEQUENCE [LARGE SCALE GENOMIC DNA]</scope>
</reference>
<dbReference type="Proteomes" id="UP000754883">
    <property type="component" value="Unassembled WGS sequence"/>
</dbReference>
<organism evidence="3 4">
    <name type="scientific">Clonostachys byssicola</name>
    <dbReference type="NCBI Taxonomy" id="160290"/>
    <lineage>
        <taxon>Eukaryota</taxon>
        <taxon>Fungi</taxon>
        <taxon>Dikarya</taxon>
        <taxon>Ascomycota</taxon>
        <taxon>Pezizomycotina</taxon>
        <taxon>Sordariomycetes</taxon>
        <taxon>Hypocreomycetidae</taxon>
        <taxon>Hypocreales</taxon>
        <taxon>Bionectriaceae</taxon>
        <taxon>Clonostachys</taxon>
    </lineage>
</organism>
<proteinExistence type="predicted"/>
<dbReference type="AlphaFoldDB" id="A0A9N9USD6"/>
<evidence type="ECO:0000256" key="2">
    <source>
        <dbReference type="SAM" id="SignalP"/>
    </source>
</evidence>
<evidence type="ECO:0000313" key="3">
    <source>
        <dbReference type="EMBL" id="CAG9998481.1"/>
    </source>
</evidence>
<dbReference type="EMBL" id="CABFNO020001547">
    <property type="protein sequence ID" value="CAG9998481.1"/>
    <property type="molecule type" value="Genomic_DNA"/>
</dbReference>
<gene>
    <name evidence="3" type="ORF">CBYS24578_00015201</name>
</gene>
<accession>A0A9N9USD6</accession>
<feature type="compositionally biased region" description="Polar residues" evidence="1">
    <location>
        <begin position="195"/>
        <end position="208"/>
    </location>
</feature>
<reference evidence="4" key="1">
    <citation type="submission" date="2019-06" db="EMBL/GenBank/DDBJ databases">
        <authorList>
            <person name="Broberg M."/>
        </authorList>
    </citation>
    <scope>NUCLEOTIDE SEQUENCE [LARGE SCALE GENOMIC DNA]</scope>
</reference>
<protein>
    <submittedName>
        <fullName evidence="3">Uncharacterized protein</fullName>
    </submittedName>
</protein>
<comment type="caution">
    <text evidence="3">The sequence shown here is derived from an EMBL/GenBank/DDBJ whole genome shotgun (WGS) entry which is preliminary data.</text>
</comment>
<sequence length="258" mass="27670">MRFNIAFLCAFLGAGTQLVAGTQPAAAAQPAAAGQTTTAKPKLKWNRPEVQGVAMFVGATCTWGSAICDANGKPVTKIVASVTYCCAVAASAQVASRGPHWEKAAQSLGPKAKLVYDASRKTLTNGGRLMAACPGGLCRMVQMSKVTGAVVNGAVKGVNNVKVGWAGVKKKTKQAAVKVKQQLHKLPRPGRKKQPTSSGAILPLTNSPRPRPRSINGFPKRRNNQRKQRRSNYRKMKRSSSPSMQIRSRKPTNINNYY</sequence>
<evidence type="ECO:0000256" key="1">
    <source>
        <dbReference type="SAM" id="MobiDB-lite"/>
    </source>
</evidence>
<feature type="signal peptide" evidence="2">
    <location>
        <begin position="1"/>
        <end position="21"/>
    </location>
</feature>
<keyword evidence="2" id="KW-0732">Signal</keyword>
<evidence type="ECO:0000313" key="4">
    <source>
        <dbReference type="Proteomes" id="UP000754883"/>
    </source>
</evidence>
<name>A0A9N9USD6_9HYPO</name>
<feature type="compositionally biased region" description="Basic residues" evidence="1">
    <location>
        <begin position="219"/>
        <end position="238"/>
    </location>
</feature>
<feature type="chain" id="PRO_5040328920" evidence="2">
    <location>
        <begin position="22"/>
        <end position="258"/>
    </location>
</feature>
<keyword evidence="4" id="KW-1185">Reference proteome</keyword>
<feature type="compositionally biased region" description="Polar residues" evidence="1">
    <location>
        <begin position="239"/>
        <end position="258"/>
    </location>
</feature>
<feature type="compositionally biased region" description="Basic residues" evidence="1">
    <location>
        <begin position="183"/>
        <end position="194"/>
    </location>
</feature>